<evidence type="ECO:0000313" key="1">
    <source>
        <dbReference type="EMBL" id="MDQ8935010.1"/>
    </source>
</evidence>
<gene>
    <name evidence="1" type="ORF">RFH47_04575</name>
</gene>
<evidence type="ECO:0000313" key="2">
    <source>
        <dbReference type="Proteomes" id="UP001243844"/>
    </source>
</evidence>
<dbReference type="Pfam" id="PF08907">
    <property type="entry name" value="DUF1853"/>
    <property type="match status" value="1"/>
</dbReference>
<comment type="caution">
    <text evidence="1">The sequence shown here is derived from an EMBL/GenBank/DDBJ whole genome shotgun (WGS) entry which is preliminary data.</text>
</comment>
<dbReference type="AlphaFoldDB" id="A0AAW8J757"/>
<sequence>MSDYFEPWLQFKNAIVRQLAFAIASPNLLRSTPHELQMQHPFSWHSDQVWKQHYENYLPRLYALDLNPEPLIRFFNQLKSTRLGLRFEYLIWFWLLDKDYHPYQLLAHSLQVIEGKTTLGELDFLIYNQETKHTEHWEVALKYYLAEQNTQLYHWYGLNRQDTLYRKLQHFAQQQFKFTTALQMQIDQRFAVMKGQLFLPLFHTTHNLPVWLNTSRRLGYWGTQIFAQNHFRIARSQWLCLDNEQGQQDAVLWCDGLYYNRDTDTPYMFRQVEYQNPLLWQQFAKQSLHP</sequence>
<protein>
    <submittedName>
        <fullName evidence="1">DUF1853 family protein</fullName>
    </submittedName>
</protein>
<dbReference type="EMBL" id="JAVIDL010000006">
    <property type="protein sequence ID" value="MDQ8935010.1"/>
    <property type="molecule type" value="Genomic_DNA"/>
</dbReference>
<dbReference type="Proteomes" id="UP001243844">
    <property type="component" value="Unassembled WGS sequence"/>
</dbReference>
<organism evidence="1 2">
    <name type="scientific">Acinetobacter rudis</name>
    <dbReference type="NCBI Taxonomy" id="632955"/>
    <lineage>
        <taxon>Bacteria</taxon>
        <taxon>Pseudomonadati</taxon>
        <taxon>Pseudomonadota</taxon>
        <taxon>Gammaproteobacteria</taxon>
        <taxon>Moraxellales</taxon>
        <taxon>Moraxellaceae</taxon>
        <taxon>Acinetobacter</taxon>
    </lineage>
</organism>
<accession>A0AAW8J757</accession>
<reference evidence="1" key="1">
    <citation type="submission" date="2023-08" db="EMBL/GenBank/DDBJ databases">
        <title>Emergence of clinically-relevant ST2 carbapenem-resistant Acinetobacter baumannii strains in hospital sewages in Zhejiang, East of China.</title>
        <authorList>
            <person name="Kaichao C."/>
            <person name="Zhang R."/>
        </authorList>
    </citation>
    <scope>NUCLEOTIDE SEQUENCE</scope>
    <source>
        <strain evidence="1">M-RB-37</strain>
    </source>
</reference>
<dbReference type="RefSeq" id="WP_308976029.1">
    <property type="nucleotide sequence ID" value="NZ_JAVIDL010000006.1"/>
</dbReference>
<name>A0AAW8J757_9GAMM</name>
<proteinExistence type="predicted"/>
<dbReference type="InterPro" id="IPR015003">
    <property type="entry name" value="DUF1853"/>
</dbReference>